<dbReference type="SMART" id="SM00710">
    <property type="entry name" value="PbH1"/>
    <property type="match status" value="3"/>
</dbReference>
<dbReference type="InterPro" id="IPR012334">
    <property type="entry name" value="Pectin_lyas_fold"/>
</dbReference>
<name>A0ABY3YLA9_9FLAO</name>
<gene>
    <name evidence="1" type="ORF">MQE36_15035</name>
</gene>
<dbReference type="SUPFAM" id="SSF51126">
    <property type="entry name" value="Pectin lyase-like"/>
    <property type="match status" value="1"/>
</dbReference>
<dbReference type="EMBL" id="CP094326">
    <property type="protein sequence ID" value="UNY98387.1"/>
    <property type="molecule type" value="Genomic_DNA"/>
</dbReference>
<dbReference type="InterPro" id="IPR006626">
    <property type="entry name" value="PbH1"/>
</dbReference>
<organism evidence="1 2">
    <name type="scientific">Zhouia spongiae</name>
    <dbReference type="NCBI Taxonomy" id="2202721"/>
    <lineage>
        <taxon>Bacteria</taxon>
        <taxon>Pseudomonadati</taxon>
        <taxon>Bacteroidota</taxon>
        <taxon>Flavobacteriia</taxon>
        <taxon>Flavobacteriales</taxon>
        <taxon>Flavobacteriaceae</taxon>
        <taxon>Zhouia</taxon>
    </lineage>
</organism>
<proteinExistence type="predicted"/>
<protein>
    <submittedName>
        <fullName evidence="1">Right-handed parallel beta-helix repeat-containing protein</fullName>
    </submittedName>
</protein>
<dbReference type="PROSITE" id="PS51257">
    <property type="entry name" value="PROKAR_LIPOPROTEIN"/>
    <property type="match status" value="1"/>
</dbReference>
<dbReference type="Gene3D" id="2.160.20.10">
    <property type="entry name" value="Single-stranded right-handed beta-helix, Pectin lyase-like"/>
    <property type="match status" value="1"/>
</dbReference>
<reference evidence="1 2" key="1">
    <citation type="journal article" date="2018" name="Int. J. Syst. Evol. Microbiol.">
        <title>Zhouia spongiae sp. nov., isolated from a marine sponge.</title>
        <authorList>
            <person name="Zhuang L."/>
            <person name="Lin B."/>
            <person name="Qin F."/>
            <person name="Luo L."/>
        </authorList>
    </citation>
    <scope>NUCLEOTIDE SEQUENCE [LARGE SCALE GENOMIC DNA]</scope>
    <source>
        <strain evidence="1 2">HN-Y44</strain>
    </source>
</reference>
<dbReference type="RefSeq" id="WP_242936794.1">
    <property type="nucleotide sequence ID" value="NZ_CP094326.1"/>
</dbReference>
<keyword evidence="2" id="KW-1185">Reference proteome</keyword>
<evidence type="ECO:0000313" key="1">
    <source>
        <dbReference type="EMBL" id="UNY98387.1"/>
    </source>
</evidence>
<accession>A0ABY3YLA9</accession>
<sequence length="422" mass="47464">MHEFLKYKNFFGLFVILSCCTVQSQSVKASEYGYDVLDATPYLLKALYSENDTIIIDKQKNDWIVSPLVVRDLKNKVIILEKGVRLMAKKGSFSNKSDCLIKLINCSDMEIEGNEAILRMNKDEYSDGEWRHGLSILKCRNIKIKNLQILNSGGDGIYINGIEKGSFSKDIVVENVLSKYNKRQGISVISAENLMVKNAVFSATSGTLPECGLDLEPNSEYDRLVNIDFEQCTFSNNNNAGVNISLHNLTAYSEPVSISFRNCVLLENNVNNSGLASEIIISANKLNPVSGKVIFKDCFFKDSNYGFLYSRKRSDAFEVVFDNCAAVNICRGGTMPPVGLEVTDYKNNSSLGGFTFKGIYLEYDKDIPVIKVRGSRLGTLESLKDVNGDFTIKNHQIKKYEHYINYNNNLNRNVKLDYTIIK</sequence>
<dbReference type="Proteomes" id="UP000829476">
    <property type="component" value="Chromosome"/>
</dbReference>
<evidence type="ECO:0000313" key="2">
    <source>
        <dbReference type="Proteomes" id="UP000829476"/>
    </source>
</evidence>
<dbReference type="InterPro" id="IPR011050">
    <property type="entry name" value="Pectin_lyase_fold/virulence"/>
</dbReference>